<dbReference type="CDD" id="cd00798">
    <property type="entry name" value="INT_XerDC_C"/>
    <property type="match status" value="1"/>
</dbReference>
<dbReference type="EMBL" id="JADCKA010000003">
    <property type="protein sequence ID" value="MBE5035184.1"/>
    <property type="molecule type" value="Genomic_DNA"/>
</dbReference>
<evidence type="ECO:0000256" key="7">
    <source>
        <dbReference type="ARBA" id="ARBA00023172"/>
    </source>
</evidence>
<keyword evidence="3 9" id="KW-0132">Cell division</keyword>
<dbReference type="HAMAP" id="MF_01808">
    <property type="entry name" value="Recomb_XerC_XerD"/>
    <property type="match status" value="1"/>
</dbReference>
<evidence type="ECO:0000259" key="11">
    <source>
        <dbReference type="PROSITE" id="PS51900"/>
    </source>
</evidence>
<evidence type="ECO:0000256" key="6">
    <source>
        <dbReference type="ARBA" id="ARBA00023125"/>
    </source>
</evidence>
<dbReference type="PANTHER" id="PTHR30349">
    <property type="entry name" value="PHAGE INTEGRASE-RELATED"/>
    <property type="match status" value="1"/>
</dbReference>
<dbReference type="InterPro" id="IPR044068">
    <property type="entry name" value="CB"/>
</dbReference>
<dbReference type="InterPro" id="IPR023009">
    <property type="entry name" value="Tyrosine_recombinase_XerC/XerD"/>
</dbReference>
<accession>A0ABR9QWC5</accession>
<dbReference type="InterPro" id="IPR002104">
    <property type="entry name" value="Integrase_catalytic"/>
</dbReference>
<sequence length="293" mass="33780">MRTDRFMDYLRNEKKMSENSLEAYRRDVEDFDRYCASKGKEDLIEVNNADVVAYLMELRNNGKSAATVNRKLASIRALYKYFVEKGMKDSNPTTNIKSPRIERKTVEYLTVEEVERLLSSPDNTMKGKRDRAILEILYATGVRVNELIAANVEDVNLRIGFFACPGETGRARIVPLGRHAREAAEDYLENARDMFVKSNRAERALFVNYYGKRMTRQGLWKLLKTYGKKAGLEDRITPHILRNSFAVHMVQNGADLKSLQELLGHEDISATQIYLSVTKNRIKDIYDRTHPRA</sequence>
<keyword evidence="8 9" id="KW-0131">Cell cycle</keyword>
<protein>
    <recommendedName>
        <fullName evidence="9">Tyrosine recombinase XerC</fullName>
    </recommendedName>
</protein>
<dbReference type="InterPro" id="IPR004107">
    <property type="entry name" value="Integrase_SAM-like_N"/>
</dbReference>
<evidence type="ECO:0000256" key="4">
    <source>
        <dbReference type="ARBA" id="ARBA00022829"/>
    </source>
</evidence>
<evidence type="ECO:0000313" key="13">
    <source>
        <dbReference type="Proteomes" id="UP001516588"/>
    </source>
</evidence>
<dbReference type="NCBIfam" id="NF001399">
    <property type="entry name" value="PRK00283.1"/>
    <property type="match status" value="1"/>
</dbReference>
<name>A0ABR9QWC5_9FIRM</name>
<evidence type="ECO:0000256" key="1">
    <source>
        <dbReference type="ARBA" id="ARBA00004496"/>
    </source>
</evidence>
<evidence type="ECO:0000256" key="3">
    <source>
        <dbReference type="ARBA" id="ARBA00022618"/>
    </source>
</evidence>
<evidence type="ECO:0000256" key="2">
    <source>
        <dbReference type="ARBA" id="ARBA00022490"/>
    </source>
</evidence>
<feature type="active site" evidence="9">
    <location>
        <position position="143"/>
    </location>
</feature>
<evidence type="ECO:0000256" key="5">
    <source>
        <dbReference type="ARBA" id="ARBA00022908"/>
    </source>
</evidence>
<dbReference type="Gene3D" id="1.10.443.10">
    <property type="entry name" value="Intergrase catalytic core"/>
    <property type="match status" value="1"/>
</dbReference>
<dbReference type="InterPro" id="IPR013762">
    <property type="entry name" value="Integrase-like_cat_sf"/>
</dbReference>
<feature type="domain" description="Tyr recombinase" evidence="10">
    <location>
        <begin position="104"/>
        <end position="287"/>
    </location>
</feature>
<feature type="active site" evidence="9">
    <location>
        <position position="265"/>
    </location>
</feature>
<feature type="active site" description="O-(3'-phospho-DNA)-tyrosine intermediate" evidence="9">
    <location>
        <position position="274"/>
    </location>
</feature>
<evidence type="ECO:0000259" key="10">
    <source>
        <dbReference type="PROSITE" id="PS51898"/>
    </source>
</evidence>
<comment type="function">
    <text evidence="9">Site-specific tyrosine recombinase, which acts by catalyzing the cutting and rejoining of the recombining DNA molecules. The XerC-XerD complex is essential to convert dimers of the bacterial chromosome into monomers to permit their segregation at cell division. It also contributes to the segregational stability of plasmids.</text>
</comment>
<keyword evidence="6 9" id="KW-0238">DNA-binding</keyword>
<comment type="caution">
    <text evidence="12">The sequence shown here is derived from an EMBL/GenBank/DDBJ whole genome shotgun (WGS) entry which is preliminary data.</text>
</comment>
<comment type="similarity">
    <text evidence="9">Belongs to the 'phage' integrase family. XerC subfamily.</text>
</comment>
<dbReference type="PROSITE" id="PS51898">
    <property type="entry name" value="TYR_RECOMBINASE"/>
    <property type="match status" value="1"/>
</dbReference>
<comment type="subcellular location">
    <subcellularLocation>
        <location evidence="1 9">Cytoplasm</location>
    </subcellularLocation>
</comment>
<keyword evidence="7 9" id="KW-0233">DNA recombination</keyword>
<keyword evidence="13" id="KW-1185">Reference proteome</keyword>
<dbReference type="Proteomes" id="UP001516588">
    <property type="component" value="Unassembled WGS sequence"/>
</dbReference>
<reference evidence="12 13" key="1">
    <citation type="submission" date="2020-10" db="EMBL/GenBank/DDBJ databases">
        <title>ChiBAC.</title>
        <authorList>
            <person name="Zenner C."/>
            <person name="Hitch T.C.A."/>
            <person name="Clavel T."/>
        </authorList>
    </citation>
    <scope>NUCLEOTIDE SEQUENCE [LARGE SCALE GENOMIC DNA]</scope>
    <source>
        <strain evidence="12 13">DSM 108706</strain>
    </source>
</reference>
<organism evidence="12 13">
    <name type="scientific">Gallibacter intestinalis</name>
    <dbReference type="NCBI Taxonomy" id="2779356"/>
    <lineage>
        <taxon>Bacteria</taxon>
        <taxon>Bacillati</taxon>
        <taxon>Bacillota</taxon>
        <taxon>Clostridia</taxon>
        <taxon>Eubacteriales</taxon>
        <taxon>Eubacteriaceae</taxon>
        <taxon>Gallibacter</taxon>
    </lineage>
</organism>
<dbReference type="InterPro" id="IPR010998">
    <property type="entry name" value="Integrase_recombinase_N"/>
</dbReference>
<feature type="active site" evidence="9">
    <location>
        <position position="242"/>
    </location>
</feature>
<comment type="subunit">
    <text evidence="9">Forms a cyclic heterotetrameric complex composed of two molecules of XerC and two molecules of XerD.</text>
</comment>
<dbReference type="PROSITE" id="PS51900">
    <property type="entry name" value="CB"/>
    <property type="match status" value="1"/>
</dbReference>
<dbReference type="SUPFAM" id="SSF56349">
    <property type="entry name" value="DNA breaking-rejoining enzymes"/>
    <property type="match status" value="1"/>
</dbReference>
<keyword evidence="2 9" id="KW-0963">Cytoplasm</keyword>
<proteinExistence type="inferred from homology"/>
<evidence type="ECO:0000313" key="12">
    <source>
        <dbReference type="EMBL" id="MBE5035184.1"/>
    </source>
</evidence>
<comment type="caution">
    <text evidence="9">Lacks conserved residue(s) required for the propagation of feature annotation.</text>
</comment>
<evidence type="ECO:0000256" key="9">
    <source>
        <dbReference type="HAMAP-Rule" id="MF_01808"/>
    </source>
</evidence>
<feature type="domain" description="Core-binding (CB)" evidence="11">
    <location>
        <begin position="1"/>
        <end position="83"/>
    </location>
</feature>
<dbReference type="Pfam" id="PF02899">
    <property type="entry name" value="Phage_int_SAM_1"/>
    <property type="match status" value="1"/>
</dbReference>
<gene>
    <name evidence="9" type="primary">xerC</name>
    <name evidence="12" type="ORF">INF20_02685</name>
</gene>
<dbReference type="InterPro" id="IPR050090">
    <property type="entry name" value="Tyrosine_recombinase_XerCD"/>
</dbReference>
<feature type="active site" evidence="9">
    <location>
        <position position="239"/>
    </location>
</feature>
<dbReference type="RefSeq" id="WP_226384854.1">
    <property type="nucleotide sequence ID" value="NZ_JADCKA010000003.1"/>
</dbReference>
<dbReference type="Pfam" id="PF00589">
    <property type="entry name" value="Phage_integrase"/>
    <property type="match status" value="1"/>
</dbReference>
<evidence type="ECO:0000256" key="8">
    <source>
        <dbReference type="ARBA" id="ARBA00023306"/>
    </source>
</evidence>
<dbReference type="Gene3D" id="1.10.150.130">
    <property type="match status" value="1"/>
</dbReference>
<dbReference type="PANTHER" id="PTHR30349:SF81">
    <property type="entry name" value="TYROSINE RECOMBINASE XERC"/>
    <property type="match status" value="1"/>
</dbReference>
<dbReference type="InterPro" id="IPR011010">
    <property type="entry name" value="DNA_brk_join_enz"/>
</dbReference>
<keyword evidence="5 9" id="KW-0229">DNA integration</keyword>
<keyword evidence="4 9" id="KW-0159">Chromosome partition</keyword>